<dbReference type="EMBL" id="SODP01000005">
    <property type="protein sequence ID" value="TDW54758.1"/>
    <property type="molecule type" value="Genomic_DNA"/>
</dbReference>
<evidence type="ECO:0000256" key="7">
    <source>
        <dbReference type="ARBA" id="ARBA00022840"/>
    </source>
</evidence>
<feature type="transmembrane region" description="Helical" evidence="9">
    <location>
        <begin position="77"/>
        <end position="102"/>
    </location>
</feature>
<comment type="caution">
    <text evidence="12">The sequence shown here is derived from an EMBL/GenBank/DDBJ whole genome shotgun (WGS) entry which is preliminary data.</text>
</comment>
<feature type="transmembrane region" description="Helical" evidence="9">
    <location>
        <begin position="284"/>
        <end position="305"/>
    </location>
</feature>
<dbReference type="Gene3D" id="3.30.565.10">
    <property type="entry name" value="Histidine kinase-like ATPase, C-terminal domain"/>
    <property type="match status" value="1"/>
</dbReference>
<evidence type="ECO:0000256" key="8">
    <source>
        <dbReference type="ARBA" id="ARBA00023012"/>
    </source>
</evidence>
<dbReference type="InterPro" id="IPR011712">
    <property type="entry name" value="Sig_transdc_His_kin_sub3_dim/P"/>
</dbReference>
<evidence type="ECO:0000259" key="10">
    <source>
        <dbReference type="Pfam" id="PF02518"/>
    </source>
</evidence>
<evidence type="ECO:0000256" key="3">
    <source>
        <dbReference type="ARBA" id="ARBA00022553"/>
    </source>
</evidence>
<feature type="transmembrane region" description="Helical" evidence="9">
    <location>
        <begin position="147"/>
        <end position="165"/>
    </location>
</feature>
<name>A0A4R8BJP0_9ACTN</name>
<dbReference type="AlphaFoldDB" id="A0A4R8BJP0"/>
<dbReference type="Pfam" id="PF02518">
    <property type="entry name" value="HATPase_c"/>
    <property type="match status" value="1"/>
</dbReference>
<feature type="transmembrane region" description="Helical" evidence="9">
    <location>
        <begin position="108"/>
        <end position="135"/>
    </location>
</feature>
<dbReference type="SUPFAM" id="SSF55874">
    <property type="entry name" value="ATPase domain of HSP90 chaperone/DNA topoisomerase II/histidine kinase"/>
    <property type="match status" value="1"/>
</dbReference>
<dbReference type="InterPro" id="IPR003594">
    <property type="entry name" value="HATPase_dom"/>
</dbReference>
<reference evidence="12 13" key="1">
    <citation type="submission" date="2019-03" db="EMBL/GenBank/DDBJ databases">
        <title>Genomic Encyclopedia of Type Strains, Phase III (KMG-III): the genomes of soil and plant-associated and newly described type strains.</title>
        <authorList>
            <person name="Whitman W."/>
        </authorList>
    </citation>
    <scope>NUCLEOTIDE SEQUENCE [LARGE SCALE GENOMIC DNA]</scope>
    <source>
        <strain evidence="12 13">VKM Ac-2573</strain>
    </source>
</reference>
<dbReference type="GO" id="GO:0005524">
    <property type="term" value="F:ATP binding"/>
    <property type="evidence" value="ECO:0007669"/>
    <property type="project" value="UniProtKB-KW"/>
</dbReference>
<gene>
    <name evidence="12" type="ORF">EV653_8080</name>
</gene>
<protein>
    <recommendedName>
        <fullName evidence="2">histidine kinase</fullName>
        <ecNumber evidence="2">2.7.13.3</ecNumber>
    </recommendedName>
</protein>
<feature type="transmembrane region" description="Helical" evidence="9">
    <location>
        <begin position="225"/>
        <end position="245"/>
    </location>
</feature>
<evidence type="ECO:0000256" key="4">
    <source>
        <dbReference type="ARBA" id="ARBA00022679"/>
    </source>
</evidence>
<dbReference type="InterPro" id="IPR050482">
    <property type="entry name" value="Sensor_HK_TwoCompSys"/>
</dbReference>
<keyword evidence="8" id="KW-0902">Two-component regulatory system</keyword>
<feature type="domain" description="Histidine kinase/HSP90-like ATPase" evidence="10">
    <location>
        <begin position="583"/>
        <end position="670"/>
    </location>
</feature>
<dbReference type="Pfam" id="PF07730">
    <property type="entry name" value="HisKA_3"/>
    <property type="match status" value="1"/>
</dbReference>
<dbReference type="RefSeq" id="WP_134111519.1">
    <property type="nucleotide sequence ID" value="NZ_SODP01000005.1"/>
</dbReference>
<keyword evidence="4" id="KW-0808">Transferase</keyword>
<evidence type="ECO:0000313" key="12">
    <source>
        <dbReference type="EMBL" id="TDW54758.1"/>
    </source>
</evidence>
<keyword evidence="3" id="KW-0597">Phosphoprotein</keyword>
<dbReference type="Gene3D" id="1.20.5.1930">
    <property type="match status" value="1"/>
</dbReference>
<dbReference type="EC" id="2.7.13.3" evidence="2"/>
<proteinExistence type="predicted"/>
<keyword evidence="6 12" id="KW-0418">Kinase</keyword>
<keyword evidence="9" id="KW-0472">Membrane</keyword>
<dbReference type="GO" id="GO:0046983">
    <property type="term" value="F:protein dimerization activity"/>
    <property type="evidence" value="ECO:0007669"/>
    <property type="project" value="InterPro"/>
</dbReference>
<evidence type="ECO:0000256" key="2">
    <source>
        <dbReference type="ARBA" id="ARBA00012438"/>
    </source>
</evidence>
<dbReference type="OrthoDB" id="227596at2"/>
<keyword evidence="9" id="KW-1133">Transmembrane helix</keyword>
<dbReference type="PANTHER" id="PTHR24421">
    <property type="entry name" value="NITRATE/NITRITE SENSOR PROTEIN NARX-RELATED"/>
    <property type="match status" value="1"/>
</dbReference>
<sequence length="678" mass="72091">MRADPDVTGRTDRRLRSVALAALGVALLGAVITVVAAAASGLSWSRLVDLFVVSNALIGLCLALAGWPIADRQPRNLVGWSLLVGGLCYGSTALGTSVLGWLGEPRGFWRGIATVTNAGWTWTLATLLPLSLLLFPDGRLPSRRWRWVVAVLCFTGISYTAAAVLDPTGGLTAELGIPGYPAWSGFRQIVWLQNVSAVGLAAGYLSALAAVVVRYRRGSEQVRRQILWLLLATILMVGCFAVSTAVGSESLLLGVLPILLVPAAVAVAILRYQLLDIRLVVSRSVLYLLLTGAVVAAYLALVLLLDRTVRHQVSLNSSVLATVVIALAFNPARVWLQRLIQRAFYGARQDPVRAMVEVGARLGTAAGAGLDGVLDALCRVMRFPAAAVLVDGKQVSAYGELPAARHAIALTSGAERLGELVVGLRSGEQRLDSADEQVLTLLAAPIAVAVQARRLADQLRDSRERAISGREEERRRIRRDLHDGLGPVLTAVVLNAEAALRLLDTDRERSSLLLARLRDLTSGAVDEIRRLVDQLRPAALDGLGLVGALREYVVSAGPRTDGAALGITVDAPPELGELPAAVEVATYRIVTEALTNVIRHSSATTAGVRLAVEHDRLLLEVRDNGLNDGPEWQPGVGLASITERAAELGGECDVRYGRTGCTVSVVLPLGPAVLEVRP</sequence>
<evidence type="ECO:0000256" key="1">
    <source>
        <dbReference type="ARBA" id="ARBA00000085"/>
    </source>
</evidence>
<feature type="transmembrane region" description="Helical" evidence="9">
    <location>
        <begin position="251"/>
        <end position="272"/>
    </location>
</feature>
<dbReference type="Proteomes" id="UP000295146">
    <property type="component" value="Unassembled WGS sequence"/>
</dbReference>
<dbReference type="InterPro" id="IPR036890">
    <property type="entry name" value="HATPase_C_sf"/>
</dbReference>
<organism evidence="12 13">
    <name type="scientific">Kribbella pratensis</name>
    <dbReference type="NCBI Taxonomy" id="2512112"/>
    <lineage>
        <taxon>Bacteria</taxon>
        <taxon>Bacillati</taxon>
        <taxon>Actinomycetota</taxon>
        <taxon>Actinomycetes</taxon>
        <taxon>Propionibacteriales</taxon>
        <taxon>Kribbellaceae</taxon>
        <taxon>Kribbella</taxon>
    </lineage>
</organism>
<evidence type="ECO:0000256" key="6">
    <source>
        <dbReference type="ARBA" id="ARBA00022777"/>
    </source>
</evidence>
<dbReference type="GO" id="GO:0016020">
    <property type="term" value="C:membrane"/>
    <property type="evidence" value="ECO:0007669"/>
    <property type="project" value="InterPro"/>
</dbReference>
<dbReference type="GO" id="GO:0000155">
    <property type="term" value="F:phosphorelay sensor kinase activity"/>
    <property type="evidence" value="ECO:0007669"/>
    <property type="project" value="InterPro"/>
</dbReference>
<feature type="transmembrane region" description="Helical" evidence="9">
    <location>
        <begin position="20"/>
        <end position="44"/>
    </location>
</feature>
<evidence type="ECO:0000256" key="5">
    <source>
        <dbReference type="ARBA" id="ARBA00022741"/>
    </source>
</evidence>
<keyword evidence="5" id="KW-0547">Nucleotide-binding</keyword>
<accession>A0A4R8BJP0</accession>
<keyword evidence="13" id="KW-1185">Reference proteome</keyword>
<feature type="domain" description="Signal transduction histidine kinase subgroup 3 dimerisation and phosphoacceptor" evidence="11">
    <location>
        <begin position="473"/>
        <end position="540"/>
    </location>
</feature>
<comment type="catalytic activity">
    <reaction evidence="1">
        <text>ATP + protein L-histidine = ADP + protein N-phospho-L-histidine.</text>
        <dbReference type="EC" id="2.7.13.3"/>
    </reaction>
</comment>
<evidence type="ECO:0000259" key="11">
    <source>
        <dbReference type="Pfam" id="PF07730"/>
    </source>
</evidence>
<dbReference type="PANTHER" id="PTHR24421:SF10">
    <property type="entry name" value="NITRATE_NITRITE SENSOR PROTEIN NARQ"/>
    <property type="match status" value="1"/>
</dbReference>
<keyword evidence="9" id="KW-0812">Transmembrane</keyword>
<keyword evidence="7" id="KW-0067">ATP-binding</keyword>
<dbReference type="CDD" id="cd16917">
    <property type="entry name" value="HATPase_UhpB-NarQ-NarX-like"/>
    <property type="match status" value="1"/>
</dbReference>
<evidence type="ECO:0000256" key="9">
    <source>
        <dbReference type="SAM" id="Phobius"/>
    </source>
</evidence>
<evidence type="ECO:0000313" key="13">
    <source>
        <dbReference type="Proteomes" id="UP000295146"/>
    </source>
</evidence>
<feature type="transmembrane region" description="Helical" evidence="9">
    <location>
        <begin position="50"/>
        <end position="70"/>
    </location>
</feature>
<feature type="transmembrane region" description="Helical" evidence="9">
    <location>
        <begin position="191"/>
        <end position="213"/>
    </location>
</feature>